<dbReference type="Gene3D" id="3.40.50.280">
    <property type="entry name" value="Cobalamin-binding domain"/>
    <property type="match status" value="1"/>
</dbReference>
<dbReference type="eggNOG" id="arCOG01356">
    <property type="taxonomic scope" value="Archaea"/>
</dbReference>
<evidence type="ECO:0000256" key="3">
    <source>
        <dbReference type="ARBA" id="ARBA00022723"/>
    </source>
</evidence>
<keyword evidence="5" id="KW-0411">Iron-sulfur</keyword>
<evidence type="ECO:0000313" key="9">
    <source>
        <dbReference type="Proteomes" id="UP000001882"/>
    </source>
</evidence>
<dbReference type="PANTHER" id="PTHR43409">
    <property type="entry name" value="ANAEROBIC MAGNESIUM-PROTOPORPHYRIN IX MONOMETHYL ESTER CYCLASE-RELATED"/>
    <property type="match status" value="1"/>
</dbReference>
<dbReference type="GO" id="GO:0031419">
    <property type="term" value="F:cobalamin binding"/>
    <property type="evidence" value="ECO:0007669"/>
    <property type="project" value="InterPro"/>
</dbReference>
<feature type="domain" description="B12-binding" evidence="6">
    <location>
        <begin position="1"/>
        <end position="144"/>
    </location>
</feature>
<dbReference type="AlphaFoldDB" id="D1YUH7"/>
<dbReference type="SFLD" id="SFLDS00029">
    <property type="entry name" value="Radical_SAM"/>
    <property type="match status" value="1"/>
</dbReference>
<dbReference type="GO" id="GO:0003824">
    <property type="term" value="F:catalytic activity"/>
    <property type="evidence" value="ECO:0007669"/>
    <property type="project" value="InterPro"/>
</dbReference>
<dbReference type="SFLD" id="SFLDG01123">
    <property type="entry name" value="methyltransferase_(Class_B)"/>
    <property type="match status" value="1"/>
</dbReference>
<evidence type="ECO:0000256" key="1">
    <source>
        <dbReference type="ARBA" id="ARBA00001966"/>
    </source>
</evidence>
<dbReference type="GeneID" id="8680198"/>
<dbReference type="SUPFAM" id="SSF102114">
    <property type="entry name" value="Radical SAM enzymes"/>
    <property type="match status" value="1"/>
</dbReference>
<reference evidence="9" key="3">
    <citation type="journal article" date="2011" name="PLoS ONE">
        <title>Genome sequence of a mesophilic hydrogenotrophic methanogen Methanocella paludicola, the first cultivated representative of the order Methanocellales.</title>
        <authorList>
            <person name="Sakai S."/>
            <person name="Takaki Y."/>
            <person name="Shimamura S."/>
            <person name="Sekine M."/>
            <person name="Tajima T."/>
            <person name="Kosugi H."/>
            <person name="Ichikawa N."/>
            <person name="Tasumi E."/>
            <person name="Hiraki A.T."/>
            <person name="Shimizu A."/>
            <person name="Kato Y."/>
            <person name="Nishiko R."/>
            <person name="Mori K."/>
            <person name="Fujita N."/>
            <person name="Imachi H."/>
            <person name="Takai K."/>
        </authorList>
    </citation>
    <scope>NUCLEOTIDE SEQUENCE [LARGE SCALE GENOMIC DNA]</scope>
    <source>
        <strain evidence="9">DSM 17711 / JCM 13418 / NBRC 101707 / SANAE</strain>
    </source>
</reference>
<evidence type="ECO:0000259" key="6">
    <source>
        <dbReference type="PROSITE" id="PS51332"/>
    </source>
</evidence>
<dbReference type="EMBL" id="AP011532">
    <property type="protein sequence ID" value="BAI60099.1"/>
    <property type="molecule type" value="Genomic_DNA"/>
</dbReference>
<dbReference type="InterPro" id="IPR006638">
    <property type="entry name" value="Elp3/MiaA/NifB-like_rSAM"/>
</dbReference>
<sequence length="440" mass="48419">MKVLLVYTNRYRPMAPPPVGIAYLAGPLLREGHEVRVLDLMFSSDPEGELWRALDEFRPDVAGLSIRNVDNQDMRHTQYFIDDAKKLAGIVHKAGVKTVLGGTAFTTFPAETLQYLGGDYGIAGQGEESLPRLLASLASGRLDRGIPGLVWREGGRIMANPPDLGGYRSAARWDLLHLNGYTKGFLAGSAVTKSGCPYRCAYCNVTTAFGGELRPRNVGDVVEEIKALKAQGIRIVTLTDACFNVPSGYAKEVLNAIIDSGVRVYLNTTFVPVAGHFDDELMELFKRAGGIYASLGAETFSRKMLKSYHKPFTLDDVLACAGLLGRHHIPFMVQALFGGPGEDASTLRESLDMLRHVPYAEFTYTMGIRLLPGTLLFETAKKEGLAGDASGLFRPRFYISKDLDVPWAERQIRRTMLRYSYRGLKMLPVAARCALAGVNW</sequence>
<dbReference type="Gene3D" id="3.80.30.20">
    <property type="entry name" value="tm_1862 like domain"/>
    <property type="match status" value="1"/>
</dbReference>
<dbReference type="GO" id="GO:0005829">
    <property type="term" value="C:cytosol"/>
    <property type="evidence" value="ECO:0007669"/>
    <property type="project" value="TreeGrafter"/>
</dbReference>
<dbReference type="SMART" id="SM00729">
    <property type="entry name" value="Elp3"/>
    <property type="match status" value="1"/>
</dbReference>
<dbReference type="GO" id="GO:0046872">
    <property type="term" value="F:metal ion binding"/>
    <property type="evidence" value="ECO:0007669"/>
    <property type="project" value="UniProtKB-KW"/>
</dbReference>
<proteinExistence type="predicted"/>
<dbReference type="InterPro" id="IPR051198">
    <property type="entry name" value="BchE-like"/>
</dbReference>
<dbReference type="Proteomes" id="UP000001882">
    <property type="component" value="Chromosome"/>
</dbReference>
<dbReference type="GO" id="GO:0051539">
    <property type="term" value="F:4 iron, 4 sulfur cluster binding"/>
    <property type="evidence" value="ECO:0007669"/>
    <property type="project" value="UniProtKB-KW"/>
</dbReference>
<accession>D1YUH7</accession>
<dbReference type="CDD" id="cd01335">
    <property type="entry name" value="Radical_SAM"/>
    <property type="match status" value="1"/>
</dbReference>
<organism evidence="8 9">
    <name type="scientific">Methanocella paludicola (strain DSM 17711 / JCM 13418 / NBRC 101707 / SANAE)</name>
    <dbReference type="NCBI Taxonomy" id="304371"/>
    <lineage>
        <taxon>Archaea</taxon>
        <taxon>Methanobacteriati</taxon>
        <taxon>Methanobacteriota</taxon>
        <taxon>Stenosarchaea group</taxon>
        <taxon>Methanomicrobia</taxon>
        <taxon>Methanocellales</taxon>
        <taxon>Methanocellaceae</taxon>
        <taxon>Methanocella</taxon>
    </lineage>
</organism>
<dbReference type="OrthoDB" id="2305at2157"/>
<keyword evidence="4" id="KW-0408">Iron</keyword>
<reference evidence="8 9" key="2">
    <citation type="journal article" date="2008" name="Int. J. Syst. Evol. Microbiol.">
        <title>Methanocella paludicola gen. nov., sp. nov., a methane-producing archaeon, the first isolate of the lineage 'Rice Cluster I', and proposal of the new archaeal order Methanocellales ord. nov.</title>
        <authorList>
            <person name="Sakai S."/>
            <person name="Imachi H."/>
            <person name="Hanada S."/>
            <person name="Ohashi A."/>
            <person name="Harada H."/>
            <person name="Kamagata Y."/>
        </authorList>
    </citation>
    <scope>NUCLEOTIDE SEQUENCE [LARGE SCALE GENOMIC DNA]</scope>
    <source>
        <strain evidence="9">DSM 17711 / JCM 13418 / NBRC 101707 / SANAE</strain>
    </source>
</reference>
<keyword evidence="9" id="KW-1185">Reference proteome</keyword>
<protein>
    <submittedName>
        <fullName evidence="8">Uncharacterized protein</fullName>
    </submittedName>
</protein>
<keyword evidence="3" id="KW-0479">Metal-binding</keyword>
<dbReference type="InterPro" id="IPR006158">
    <property type="entry name" value="Cobalamin-bd"/>
</dbReference>
<dbReference type="PANTHER" id="PTHR43409:SF16">
    <property type="entry name" value="SLR0320 PROTEIN"/>
    <property type="match status" value="1"/>
</dbReference>
<dbReference type="PROSITE" id="PS51918">
    <property type="entry name" value="RADICAL_SAM"/>
    <property type="match status" value="1"/>
</dbReference>
<feature type="domain" description="Radical SAM core" evidence="7">
    <location>
        <begin position="181"/>
        <end position="402"/>
    </location>
</feature>
<name>D1YUH7_METPS</name>
<evidence type="ECO:0000313" key="8">
    <source>
        <dbReference type="EMBL" id="BAI60099.1"/>
    </source>
</evidence>
<dbReference type="PATRIC" id="fig|304371.9.peg.27"/>
<dbReference type="STRING" id="304371.MCP_0027"/>
<reference evidence="8 9" key="1">
    <citation type="journal article" date="2007" name="Appl. Environ. Microbiol.">
        <title>Isolation of key methanogens for global methane emission from rice paddy fields: a novel isolate affiliated with the clone cluster rice cluster I.</title>
        <authorList>
            <person name="Sakai S."/>
            <person name="Imachi H."/>
            <person name="Sekiguchi Y."/>
            <person name="Ohashi A."/>
            <person name="Harada H."/>
            <person name="Kamagata Y."/>
        </authorList>
    </citation>
    <scope>NUCLEOTIDE SEQUENCE [LARGE SCALE GENOMIC DNA]</scope>
    <source>
        <strain evidence="9">DSM 17711 / JCM 13418 / NBRC 101707 / SANAE</strain>
    </source>
</reference>
<gene>
    <name evidence="8" type="ordered locus">MCP_0027</name>
</gene>
<dbReference type="InterPro" id="IPR058240">
    <property type="entry name" value="rSAM_sf"/>
</dbReference>
<dbReference type="Pfam" id="PF02310">
    <property type="entry name" value="B12-binding"/>
    <property type="match status" value="1"/>
</dbReference>
<dbReference type="PROSITE" id="PS51332">
    <property type="entry name" value="B12_BINDING"/>
    <property type="match status" value="1"/>
</dbReference>
<dbReference type="RefSeq" id="WP_012898779.1">
    <property type="nucleotide sequence ID" value="NC_013665.1"/>
</dbReference>
<evidence type="ECO:0000256" key="4">
    <source>
        <dbReference type="ARBA" id="ARBA00023004"/>
    </source>
</evidence>
<comment type="cofactor">
    <cofactor evidence="1">
        <name>[4Fe-4S] cluster</name>
        <dbReference type="ChEBI" id="CHEBI:49883"/>
    </cofactor>
</comment>
<dbReference type="InParanoid" id="D1YUH7"/>
<dbReference type="InterPro" id="IPR034466">
    <property type="entry name" value="Methyltransferase_Class_B"/>
</dbReference>
<dbReference type="KEGG" id="mpd:MCP_0027"/>
<evidence type="ECO:0000256" key="2">
    <source>
        <dbReference type="ARBA" id="ARBA00022691"/>
    </source>
</evidence>
<keyword evidence="2" id="KW-0949">S-adenosyl-L-methionine</keyword>
<evidence type="ECO:0000256" key="5">
    <source>
        <dbReference type="ARBA" id="ARBA00023014"/>
    </source>
</evidence>
<dbReference type="Pfam" id="PF04055">
    <property type="entry name" value="Radical_SAM"/>
    <property type="match status" value="1"/>
</dbReference>
<dbReference type="SFLD" id="SFLDG01082">
    <property type="entry name" value="B12-binding_domain_containing"/>
    <property type="match status" value="1"/>
</dbReference>
<evidence type="ECO:0000259" key="7">
    <source>
        <dbReference type="PROSITE" id="PS51918"/>
    </source>
</evidence>
<dbReference type="InterPro" id="IPR007197">
    <property type="entry name" value="rSAM"/>
</dbReference>
<dbReference type="InterPro" id="IPR023404">
    <property type="entry name" value="rSAM_horseshoe"/>
</dbReference>